<organism evidence="1 2">
    <name type="scientific">Burkholderia thailandensis</name>
    <dbReference type="NCBI Taxonomy" id="57975"/>
    <lineage>
        <taxon>Bacteria</taxon>
        <taxon>Pseudomonadati</taxon>
        <taxon>Pseudomonadota</taxon>
        <taxon>Betaproteobacteria</taxon>
        <taxon>Burkholderiales</taxon>
        <taxon>Burkholderiaceae</taxon>
        <taxon>Burkholderia</taxon>
        <taxon>pseudomallei group</taxon>
    </lineage>
</organism>
<protein>
    <submittedName>
        <fullName evidence="1">Uncharacterized protein</fullName>
    </submittedName>
</protein>
<dbReference type="Proteomes" id="UP001272137">
    <property type="component" value="Unassembled WGS sequence"/>
</dbReference>
<dbReference type="AlphaFoldDB" id="A0AAW9CX36"/>
<proteinExistence type="predicted"/>
<reference evidence="1" key="1">
    <citation type="submission" date="2018-08" db="EMBL/GenBank/DDBJ databases">
        <title>Identification of Burkholderia cepacia strains that express a Burkholderia pseudomallei-like capsular polysaccharide.</title>
        <authorList>
            <person name="Burtnick M.N."/>
            <person name="Vongsouvath M."/>
            <person name="Newton P."/>
            <person name="Wuthiekanun V."/>
            <person name="Limmathurotsakul D."/>
            <person name="Brett P.J."/>
            <person name="Chantratita N."/>
            <person name="Dance D.A."/>
        </authorList>
    </citation>
    <scope>NUCLEOTIDE SEQUENCE</scope>
    <source>
        <strain evidence="1">SBXCC001</strain>
    </source>
</reference>
<evidence type="ECO:0000313" key="1">
    <source>
        <dbReference type="EMBL" id="MDW9253608.1"/>
    </source>
</evidence>
<comment type="caution">
    <text evidence="1">The sequence shown here is derived from an EMBL/GenBank/DDBJ whole genome shotgun (WGS) entry which is preliminary data.</text>
</comment>
<gene>
    <name evidence="1" type="ORF">C7S16_5474</name>
</gene>
<sequence length="62" mass="6671">MRGRRCFRDALVAIAQKRHGAGRGAFFAARIGGARRRADAAEQLGERSAALASAQRRFDGSP</sequence>
<accession>A0AAW9CX36</accession>
<name>A0AAW9CX36_BURTH</name>
<dbReference type="EMBL" id="QXCT01000001">
    <property type="protein sequence ID" value="MDW9253608.1"/>
    <property type="molecule type" value="Genomic_DNA"/>
</dbReference>
<evidence type="ECO:0000313" key="2">
    <source>
        <dbReference type="Proteomes" id="UP001272137"/>
    </source>
</evidence>